<protein>
    <submittedName>
        <fullName evidence="1">Uncharacterized protein</fullName>
    </submittedName>
</protein>
<comment type="caution">
    <text evidence="1">The sequence shown here is derived from an EMBL/GenBank/DDBJ whole genome shotgun (WGS) entry which is preliminary data.</text>
</comment>
<sequence length="118" mass="13091">RYTATGWQRRDFTFPPFAAVAVNHRVPTGDYPPVPGDYRASPMGRRIVLFTNSPPCQLGHTTLDGCAQHSHPEQCDYSEAHCHRSSVKHSLHIVNPLITPHVNPFLPSAISTGSVLFF</sequence>
<accession>A0ABN9GNL7</accession>
<dbReference type="Proteomes" id="UP001162483">
    <property type="component" value="Unassembled WGS sequence"/>
</dbReference>
<proteinExistence type="predicted"/>
<reference evidence="1" key="1">
    <citation type="submission" date="2023-05" db="EMBL/GenBank/DDBJ databases">
        <authorList>
            <person name="Stuckert A."/>
        </authorList>
    </citation>
    <scope>NUCLEOTIDE SEQUENCE</scope>
</reference>
<dbReference type="EMBL" id="CATNWA010019058">
    <property type="protein sequence ID" value="CAI9611039.1"/>
    <property type="molecule type" value="Genomic_DNA"/>
</dbReference>
<evidence type="ECO:0000313" key="1">
    <source>
        <dbReference type="EMBL" id="CAI9611039.1"/>
    </source>
</evidence>
<organism evidence="1 2">
    <name type="scientific">Staurois parvus</name>
    <dbReference type="NCBI Taxonomy" id="386267"/>
    <lineage>
        <taxon>Eukaryota</taxon>
        <taxon>Metazoa</taxon>
        <taxon>Chordata</taxon>
        <taxon>Craniata</taxon>
        <taxon>Vertebrata</taxon>
        <taxon>Euteleostomi</taxon>
        <taxon>Amphibia</taxon>
        <taxon>Batrachia</taxon>
        <taxon>Anura</taxon>
        <taxon>Neobatrachia</taxon>
        <taxon>Ranoidea</taxon>
        <taxon>Ranidae</taxon>
        <taxon>Staurois</taxon>
    </lineage>
</organism>
<feature type="non-terminal residue" evidence="1">
    <location>
        <position position="1"/>
    </location>
</feature>
<name>A0ABN9GNL7_9NEOB</name>
<keyword evidence="2" id="KW-1185">Reference proteome</keyword>
<gene>
    <name evidence="1" type="ORF">SPARVUS_LOCUS14479942</name>
</gene>
<evidence type="ECO:0000313" key="2">
    <source>
        <dbReference type="Proteomes" id="UP001162483"/>
    </source>
</evidence>